<accession>A0ABT0UZV9</accession>
<gene>
    <name evidence="2" type="ORF">NBG84_31160</name>
</gene>
<dbReference type="EMBL" id="JAMQAW010000042">
    <property type="protein sequence ID" value="MCM2392696.1"/>
    <property type="molecule type" value="Genomic_DNA"/>
</dbReference>
<name>A0ABT0UZV9_9ACTN</name>
<proteinExistence type="predicted"/>
<sequence>MNPVFQSFLPRRRARRLSAGLLTVVAVAGTMVLASPANAASYKCKTSAKSIDTASYSGPWADQWDVKTTLCAKRSGSYVYAYAKVSWDGPLFGTLDDSHIFDSARFRLQVKKSQSGTDPVKTSKDFYGIEGQLENSNGWGNYDGSYTTGSIKWKAGRAKGLADGVLQLDWRKCCGGYHSHNFTTSPVV</sequence>
<evidence type="ECO:0008006" key="4">
    <source>
        <dbReference type="Google" id="ProtNLM"/>
    </source>
</evidence>
<evidence type="ECO:0000256" key="1">
    <source>
        <dbReference type="SAM" id="SignalP"/>
    </source>
</evidence>
<evidence type="ECO:0000313" key="3">
    <source>
        <dbReference type="Proteomes" id="UP001431429"/>
    </source>
</evidence>
<comment type="caution">
    <text evidence="2">The sequence shown here is derived from an EMBL/GenBank/DDBJ whole genome shotgun (WGS) entry which is preliminary data.</text>
</comment>
<dbReference type="RefSeq" id="WP_250923021.1">
    <property type="nucleotide sequence ID" value="NZ_JAMQAW010000042.1"/>
</dbReference>
<feature type="chain" id="PRO_5045642257" description="Secreted protein" evidence="1">
    <location>
        <begin position="40"/>
        <end position="188"/>
    </location>
</feature>
<feature type="signal peptide" evidence="1">
    <location>
        <begin position="1"/>
        <end position="39"/>
    </location>
</feature>
<reference evidence="2" key="1">
    <citation type="submission" date="2022-06" db="EMBL/GenBank/DDBJ databases">
        <title>Genome public.</title>
        <authorList>
            <person name="Sun Q."/>
        </authorList>
    </citation>
    <scope>NUCLEOTIDE SEQUENCE</scope>
    <source>
        <strain evidence="2">CWNU-1</strain>
    </source>
</reference>
<protein>
    <recommendedName>
        <fullName evidence="4">Secreted protein</fullName>
    </recommendedName>
</protein>
<organism evidence="2 3">
    <name type="scientific">Streptomyces albipurpureus</name>
    <dbReference type="NCBI Taxonomy" id="2897419"/>
    <lineage>
        <taxon>Bacteria</taxon>
        <taxon>Bacillati</taxon>
        <taxon>Actinomycetota</taxon>
        <taxon>Actinomycetes</taxon>
        <taxon>Kitasatosporales</taxon>
        <taxon>Streptomycetaceae</taxon>
        <taxon>Streptomyces</taxon>
    </lineage>
</organism>
<evidence type="ECO:0000313" key="2">
    <source>
        <dbReference type="EMBL" id="MCM2392696.1"/>
    </source>
</evidence>
<keyword evidence="3" id="KW-1185">Reference proteome</keyword>
<keyword evidence="1" id="KW-0732">Signal</keyword>
<dbReference type="Proteomes" id="UP001431429">
    <property type="component" value="Unassembled WGS sequence"/>
</dbReference>